<evidence type="ECO:0000313" key="2">
    <source>
        <dbReference type="EMBL" id="KAF7312581.1"/>
    </source>
</evidence>
<gene>
    <name evidence="2" type="ORF">MIND_00272200</name>
</gene>
<dbReference type="RefSeq" id="XP_037224689.1">
    <property type="nucleotide sequence ID" value="XM_037359594.1"/>
</dbReference>
<keyword evidence="3" id="KW-1185">Reference proteome</keyword>
<feature type="region of interest" description="Disordered" evidence="1">
    <location>
        <begin position="392"/>
        <end position="517"/>
    </location>
</feature>
<evidence type="ECO:0000313" key="3">
    <source>
        <dbReference type="Proteomes" id="UP000636479"/>
    </source>
</evidence>
<organism evidence="2 3">
    <name type="scientific">Mycena indigotica</name>
    <dbReference type="NCBI Taxonomy" id="2126181"/>
    <lineage>
        <taxon>Eukaryota</taxon>
        <taxon>Fungi</taxon>
        <taxon>Dikarya</taxon>
        <taxon>Basidiomycota</taxon>
        <taxon>Agaricomycotina</taxon>
        <taxon>Agaricomycetes</taxon>
        <taxon>Agaricomycetidae</taxon>
        <taxon>Agaricales</taxon>
        <taxon>Marasmiineae</taxon>
        <taxon>Mycenaceae</taxon>
        <taxon>Mycena</taxon>
    </lineage>
</organism>
<dbReference type="AlphaFoldDB" id="A0A8H6T9B4"/>
<name>A0A8H6T9B4_9AGAR</name>
<reference evidence="2" key="1">
    <citation type="submission" date="2020-05" db="EMBL/GenBank/DDBJ databases">
        <title>Mycena genomes resolve the evolution of fungal bioluminescence.</title>
        <authorList>
            <person name="Tsai I.J."/>
        </authorList>
    </citation>
    <scope>NUCLEOTIDE SEQUENCE</scope>
    <source>
        <strain evidence="2">171206Taipei</strain>
    </source>
</reference>
<protein>
    <submittedName>
        <fullName evidence="2">Uncharacterized protein</fullName>
    </submittedName>
</protein>
<dbReference type="EMBL" id="JACAZF010000002">
    <property type="protein sequence ID" value="KAF7312581.1"/>
    <property type="molecule type" value="Genomic_DNA"/>
</dbReference>
<comment type="caution">
    <text evidence="2">The sequence shown here is derived from an EMBL/GenBank/DDBJ whole genome shotgun (WGS) entry which is preliminary data.</text>
</comment>
<dbReference type="GeneID" id="59342110"/>
<proteinExistence type="predicted"/>
<evidence type="ECO:0000256" key="1">
    <source>
        <dbReference type="SAM" id="MobiDB-lite"/>
    </source>
</evidence>
<accession>A0A8H6T9B4</accession>
<feature type="compositionally biased region" description="Pro residues" evidence="1">
    <location>
        <begin position="392"/>
        <end position="401"/>
    </location>
</feature>
<dbReference type="OrthoDB" id="3054074at2759"/>
<sequence length="538" mass="59148">MELVRTDTQTRPPITTTELALALRQPLQVIGPGRTIQSIYQSVGNFFERKANKFACRFGLGPLSICERVEDLMGAESAQREAAMQELRLGHVNAATPKLRKACWRLLQYALPTEAPNTQMDAFNSVVLLVTRYPGLRALFLSAPQLQHTSEITNKDVLKMWGAAGCSISDIVEFASILPPWVVNEQEKGLTTVERLIITASHSGMSEYPSQLAIRYLGGITECHSFWMQQGALFDVVLQKLLIKCIAFLRDLGVDDLSIGRSAQPTESDVEGVENLCYSVIIGTQDHLLIHSRQLTAVRWGSAFSELLLLLRHPPAQTMLPLAWEVATSPAAESLVTTTYSLRPVETLVVDSSLPSIPDFASPFQRLVNRFLAAQQSRSSLFKFDPLNPIIAPIPPTPPSELPSASASNDLPETMQPKPEDDTTGNTRPAPAASPRRAKDSTLASSGWNTHFRAGRSNVDPTTEDTGFDAPSRVRGRPSKPKPTVNRAKKPGPVSSSPVGDGDPEPSSRGLTRRRSKIRLLPWVDSDDEARILTKNYW</sequence>
<dbReference type="Proteomes" id="UP000636479">
    <property type="component" value="Unassembled WGS sequence"/>
</dbReference>